<evidence type="ECO:0000313" key="2">
    <source>
        <dbReference type="EMBL" id="CAE7845372.1"/>
    </source>
</evidence>
<protein>
    <recommendedName>
        <fullName evidence="4">RING-type domain-containing protein</fullName>
    </recommendedName>
</protein>
<dbReference type="Proteomes" id="UP000601435">
    <property type="component" value="Unassembled WGS sequence"/>
</dbReference>
<dbReference type="EMBL" id="CAJNJA010052026">
    <property type="protein sequence ID" value="CAE7845372.1"/>
    <property type="molecule type" value="Genomic_DNA"/>
</dbReference>
<reference evidence="2" key="1">
    <citation type="submission" date="2021-02" db="EMBL/GenBank/DDBJ databases">
        <authorList>
            <person name="Dougan E. K."/>
            <person name="Rhodes N."/>
            <person name="Thang M."/>
            <person name="Chan C."/>
        </authorList>
    </citation>
    <scope>NUCLEOTIDE SEQUENCE</scope>
</reference>
<feature type="compositionally biased region" description="Pro residues" evidence="1">
    <location>
        <begin position="1"/>
        <end position="12"/>
    </location>
</feature>
<dbReference type="InterPro" id="IPR013083">
    <property type="entry name" value="Znf_RING/FYVE/PHD"/>
</dbReference>
<feature type="region of interest" description="Disordered" evidence="1">
    <location>
        <begin position="1"/>
        <end position="48"/>
    </location>
</feature>
<dbReference type="Gene3D" id="3.30.40.10">
    <property type="entry name" value="Zinc/RING finger domain, C3HC4 (zinc finger)"/>
    <property type="match status" value="1"/>
</dbReference>
<sequence length="415" mass="44713">MSRRSPSPPPFTASPLTVPDSPSPRSPDGARTPLAPVLPAPAIEPTPVECPTDAPHCCPSPPSPPPRGEVTPEFAVPPLAACPVCLQAPASQPEAEDAVFLCCAAFTHLSCLVQCALRHGSCPNCRAAVDHLPREPSIASRCRQLGIDLEPTVPGAHDTAVTAVRDYSTRTFSRADAPEPAEPPHIRAVCCRRLAGPAIDFVELPDARMHWAPVPQRRSDGIGAWQPLWLCMRCQSELQLDRINLPEPRPACPLCDVPLHWEVDMSRRQERWVCGRCPFAHLPRPLALGPATRPPVDEGTLAGITDAPTSRVSNVLAAKAGAGAEAPFRRPRPRATAAAWTSRRARAKASAGRRAKARAAGLHHAEAAATHRRLQWCARLQQQPLKPRPGQSKIVCEATQAAFALRHVAAVEFFN</sequence>
<dbReference type="SUPFAM" id="SSF57850">
    <property type="entry name" value="RING/U-box"/>
    <property type="match status" value="1"/>
</dbReference>
<evidence type="ECO:0000313" key="3">
    <source>
        <dbReference type="Proteomes" id="UP000601435"/>
    </source>
</evidence>
<evidence type="ECO:0008006" key="4">
    <source>
        <dbReference type="Google" id="ProtNLM"/>
    </source>
</evidence>
<accession>A0A812ZYB5</accession>
<dbReference type="AlphaFoldDB" id="A0A812ZYB5"/>
<dbReference type="OrthoDB" id="443817at2759"/>
<comment type="caution">
    <text evidence="2">The sequence shown here is derived from an EMBL/GenBank/DDBJ whole genome shotgun (WGS) entry which is preliminary data.</text>
</comment>
<name>A0A812ZYB5_9DINO</name>
<gene>
    <name evidence="2" type="ORF">SNEC2469_LOCUS25966</name>
</gene>
<keyword evidence="3" id="KW-1185">Reference proteome</keyword>
<evidence type="ECO:0000256" key="1">
    <source>
        <dbReference type="SAM" id="MobiDB-lite"/>
    </source>
</evidence>
<organism evidence="2 3">
    <name type="scientific">Symbiodinium necroappetens</name>
    <dbReference type="NCBI Taxonomy" id="1628268"/>
    <lineage>
        <taxon>Eukaryota</taxon>
        <taxon>Sar</taxon>
        <taxon>Alveolata</taxon>
        <taxon>Dinophyceae</taxon>
        <taxon>Suessiales</taxon>
        <taxon>Symbiodiniaceae</taxon>
        <taxon>Symbiodinium</taxon>
    </lineage>
</organism>
<proteinExistence type="predicted"/>